<evidence type="ECO:0000313" key="2">
    <source>
        <dbReference type="EMBL" id="CAF93366.1"/>
    </source>
</evidence>
<feature type="region of interest" description="Disordered" evidence="1">
    <location>
        <begin position="1"/>
        <end position="41"/>
    </location>
</feature>
<accession>Q4T166</accession>
<comment type="caution">
    <text evidence="2">The sequence shown here is derived from an EMBL/GenBank/DDBJ whole genome shotgun (WGS) entry which is preliminary data.</text>
</comment>
<dbReference type="AlphaFoldDB" id="Q4T166"/>
<name>Q4T166_TETNG</name>
<dbReference type="EMBL" id="CAAE01010707">
    <property type="protein sequence ID" value="CAF93366.1"/>
    <property type="molecule type" value="Genomic_DNA"/>
</dbReference>
<reference evidence="2" key="1">
    <citation type="journal article" date="2004" name="Nature">
        <title>Genome duplication in the teleost fish Tetraodon nigroviridis reveals the early vertebrate proto-karyotype.</title>
        <authorList>
            <person name="Jaillon O."/>
            <person name="Aury J.-M."/>
            <person name="Brunet F."/>
            <person name="Petit J.-L."/>
            <person name="Stange-Thomann N."/>
            <person name="Mauceli E."/>
            <person name="Bouneau L."/>
            <person name="Fischer C."/>
            <person name="Ozouf-Costaz C."/>
            <person name="Bernot A."/>
            <person name="Nicaud S."/>
            <person name="Jaffe D."/>
            <person name="Fisher S."/>
            <person name="Lutfalla G."/>
            <person name="Dossat C."/>
            <person name="Segurens B."/>
            <person name="Dasilva C."/>
            <person name="Salanoubat M."/>
            <person name="Levy M."/>
            <person name="Boudet N."/>
            <person name="Castellano S."/>
            <person name="Anthouard V."/>
            <person name="Jubin C."/>
            <person name="Castelli V."/>
            <person name="Katinka M."/>
            <person name="Vacherie B."/>
            <person name="Biemont C."/>
            <person name="Skalli Z."/>
            <person name="Cattolico L."/>
            <person name="Poulain J."/>
            <person name="De Berardinis V."/>
            <person name="Cruaud C."/>
            <person name="Duprat S."/>
            <person name="Brottier P."/>
            <person name="Coutanceau J.-P."/>
            <person name="Gouzy J."/>
            <person name="Parra G."/>
            <person name="Lardier G."/>
            <person name="Chapple C."/>
            <person name="McKernan K.J."/>
            <person name="McEwan P."/>
            <person name="Bosak S."/>
            <person name="Kellis M."/>
            <person name="Volff J.-N."/>
            <person name="Guigo R."/>
            <person name="Zody M.C."/>
            <person name="Mesirov J."/>
            <person name="Lindblad-Toh K."/>
            <person name="Birren B."/>
            <person name="Nusbaum C."/>
            <person name="Kahn D."/>
            <person name="Robinson-Rechavi M."/>
            <person name="Laudet V."/>
            <person name="Schachter V."/>
            <person name="Quetier F."/>
            <person name="Saurin W."/>
            <person name="Scarpelli C."/>
            <person name="Wincker P."/>
            <person name="Lander E.S."/>
            <person name="Weissenbach J."/>
            <person name="Roest Crollius H."/>
        </authorList>
    </citation>
    <scope>NUCLEOTIDE SEQUENCE [LARGE SCALE GENOMIC DNA]</scope>
</reference>
<organism evidence="2">
    <name type="scientific">Tetraodon nigroviridis</name>
    <name type="common">Spotted green pufferfish</name>
    <name type="synonym">Chelonodon nigroviridis</name>
    <dbReference type="NCBI Taxonomy" id="99883"/>
    <lineage>
        <taxon>Eukaryota</taxon>
        <taxon>Metazoa</taxon>
        <taxon>Chordata</taxon>
        <taxon>Craniata</taxon>
        <taxon>Vertebrata</taxon>
        <taxon>Euteleostomi</taxon>
        <taxon>Actinopterygii</taxon>
        <taxon>Neopterygii</taxon>
        <taxon>Teleostei</taxon>
        <taxon>Neoteleostei</taxon>
        <taxon>Acanthomorphata</taxon>
        <taxon>Eupercaria</taxon>
        <taxon>Tetraodontiformes</taxon>
        <taxon>Tetradontoidea</taxon>
        <taxon>Tetraodontidae</taxon>
        <taxon>Tetraodon</taxon>
    </lineage>
</organism>
<gene>
    <name evidence="2" type="ORF">GSTENG00008977001</name>
</gene>
<feature type="non-terminal residue" evidence="2">
    <location>
        <position position="41"/>
    </location>
</feature>
<proteinExistence type="predicted"/>
<sequence>MASLTGGLDEMKNSLANPGTGAEIGASVTGPQSYSLVPGKI</sequence>
<reference evidence="2" key="2">
    <citation type="submission" date="2004-02" db="EMBL/GenBank/DDBJ databases">
        <authorList>
            <consortium name="Genoscope"/>
            <consortium name="Whitehead Institute Centre for Genome Research"/>
        </authorList>
    </citation>
    <scope>NUCLEOTIDE SEQUENCE</scope>
</reference>
<protein>
    <submittedName>
        <fullName evidence="2">(spotted green pufferfish) hypothetical protein</fullName>
    </submittedName>
</protein>
<evidence type="ECO:0000256" key="1">
    <source>
        <dbReference type="SAM" id="MobiDB-lite"/>
    </source>
</evidence>
<dbReference type="KEGG" id="tng:GSTEN00008977G001"/>